<dbReference type="OrthoDB" id="122319at2"/>
<dbReference type="Pfam" id="PF07589">
    <property type="entry name" value="PEP-CTERM"/>
    <property type="match status" value="1"/>
</dbReference>
<feature type="chain" id="PRO_5019287250" evidence="1">
    <location>
        <begin position="24"/>
        <end position="231"/>
    </location>
</feature>
<accession>A0A428MN08</accession>
<keyword evidence="1" id="KW-0732">Signal</keyword>
<gene>
    <name evidence="3" type="ORF">EDE15_3780</name>
</gene>
<dbReference type="InterPro" id="IPR013424">
    <property type="entry name" value="Ice-binding_C"/>
</dbReference>
<dbReference type="RefSeq" id="WP_125486610.1">
    <property type="nucleotide sequence ID" value="NZ_RSDW01000001.1"/>
</dbReference>
<protein>
    <submittedName>
        <fullName evidence="3">Putative secreted protein with PEP-CTERM sorting signal</fullName>
    </submittedName>
</protein>
<evidence type="ECO:0000259" key="2">
    <source>
        <dbReference type="Pfam" id="PF07589"/>
    </source>
</evidence>
<organism evidence="3 4">
    <name type="scientific">Edaphobacter aggregans</name>
    <dbReference type="NCBI Taxonomy" id="570835"/>
    <lineage>
        <taxon>Bacteria</taxon>
        <taxon>Pseudomonadati</taxon>
        <taxon>Acidobacteriota</taxon>
        <taxon>Terriglobia</taxon>
        <taxon>Terriglobales</taxon>
        <taxon>Acidobacteriaceae</taxon>
        <taxon>Edaphobacter</taxon>
    </lineage>
</organism>
<reference evidence="3 4" key="1">
    <citation type="submission" date="2018-12" db="EMBL/GenBank/DDBJ databases">
        <title>Sequencing of bacterial isolates from soil warming experiment in Harvard Forest, Massachusetts, USA.</title>
        <authorList>
            <person name="Deangelis K."/>
        </authorList>
    </citation>
    <scope>NUCLEOTIDE SEQUENCE [LARGE SCALE GENOMIC DNA]</scope>
    <source>
        <strain evidence="3 4">EB153</strain>
    </source>
</reference>
<comment type="caution">
    <text evidence="3">The sequence shown here is derived from an EMBL/GenBank/DDBJ whole genome shotgun (WGS) entry which is preliminary data.</text>
</comment>
<sequence length="231" mass="23434">MKLYSKVSALGAVLVLATAFASADTLTLASYGSTGSTPAGANNTALSFTANSTSTPLNGGATVDLNPGGVWSAAVNTYGVQSSWVSYNVGTEPGGAVVAPNGTYTYTTSFSDINGVLYAGTLNVMADDTIDVYLNSISSANKIVSDSLLTSSNDAKCESNMPNCISVDSISYSFTGTGSDSLIFVVQQSGLAATGVDFDAQFSAVPEPSTLLMLGTGLIGAAGVVRRRLAR</sequence>
<feature type="signal peptide" evidence="1">
    <location>
        <begin position="1"/>
        <end position="23"/>
    </location>
</feature>
<dbReference type="Proteomes" id="UP000269669">
    <property type="component" value="Unassembled WGS sequence"/>
</dbReference>
<name>A0A428MN08_9BACT</name>
<evidence type="ECO:0000313" key="3">
    <source>
        <dbReference type="EMBL" id="RSL18222.1"/>
    </source>
</evidence>
<keyword evidence="4" id="KW-1185">Reference proteome</keyword>
<proteinExistence type="predicted"/>
<evidence type="ECO:0000313" key="4">
    <source>
        <dbReference type="Proteomes" id="UP000269669"/>
    </source>
</evidence>
<dbReference type="AlphaFoldDB" id="A0A428MN08"/>
<dbReference type="NCBIfam" id="TIGR02595">
    <property type="entry name" value="PEP_CTERM"/>
    <property type="match status" value="1"/>
</dbReference>
<feature type="domain" description="Ice-binding protein C-terminal" evidence="2">
    <location>
        <begin position="204"/>
        <end position="227"/>
    </location>
</feature>
<evidence type="ECO:0000256" key="1">
    <source>
        <dbReference type="SAM" id="SignalP"/>
    </source>
</evidence>
<dbReference type="EMBL" id="RSDW01000001">
    <property type="protein sequence ID" value="RSL18222.1"/>
    <property type="molecule type" value="Genomic_DNA"/>
</dbReference>